<evidence type="ECO:0000259" key="8">
    <source>
        <dbReference type="Pfam" id="PF05687"/>
    </source>
</evidence>
<evidence type="ECO:0000256" key="2">
    <source>
        <dbReference type="ARBA" id="ARBA00022604"/>
    </source>
</evidence>
<evidence type="ECO:0000256" key="5">
    <source>
        <dbReference type="ARBA" id="ARBA00023125"/>
    </source>
</evidence>
<keyword evidence="5 7" id="KW-0238">DNA-binding</keyword>
<keyword evidence="6 7" id="KW-0804">Transcription</keyword>
<dbReference type="GO" id="GO:0006351">
    <property type="term" value="P:DNA-templated transcription"/>
    <property type="evidence" value="ECO:0007669"/>
    <property type="project" value="InterPro"/>
</dbReference>
<evidence type="ECO:0000256" key="6">
    <source>
        <dbReference type="ARBA" id="ARBA00023163"/>
    </source>
</evidence>
<comment type="function">
    <text evidence="7">Functions in brassinosteroid signaling. May function as transcriptional repressor.</text>
</comment>
<evidence type="ECO:0000256" key="3">
    <source>
        <dbReference type="ARBA" id="ARBA00022626"/>
    </source>
</evidence>
<name>A0A6V7QIV4_ANACO</name>
<keyword evidence="2" id="KW-0341">Growth regulation</keyword>
<evidence type="ECO:0000256" key="1">
    <source>
        <dbReference type="ARBA" id="ARBA00005909"/>
    </source>
</evidence>
<evidence type="ECO:0000256" key="4">
    <source>
        <dbReference type="ARBA" id="ARBA00023015"/>
    </source>
</evidence>
<dbReference type="GO" id="GO:0003700">
    <property type="term" value="F:DNA-binding transcription factor activity"/>
    <property type="evidence" value="ECO:0007669"/>
    <property type="project" value="UniProtKB-UniRule"/>
</dbReference>
<sequence length="146" mass="17126">MEEERVETVKRRGCIKDTRGPWIVRRRGRGGKMTVSLRRPTERERENNCERERRRRMVTARIFAGLRAHGNYCLPKHADQNEVLKALCEEAGWHVEEDGTVYRKTSIEGPSNTNCNNLYPDCHAETRKETEEDELSLNLTLSFKYM</sequence>
<dbReference type="GO" id="GO:0005634">
    <property type="term" value="C:nucleus"/>
    <property type="evidence" value="ECO:0007669"/>
    <property type="project" value="UniProtKB-SubCell"/>
</dbReference>
<feature type="domain" description="BES1/BZR1 plant transcription factor N-terminal" evidence="8">
    <location>
        <begin position="37"/>
        <end position="108"/>
    </location>
</feature>
<dbReference type="PANTHER" id="PTHR31506:SF21">
    <property type="entry name" value="PROTEIN BZR1 HOMOLOG"/>
    <property type="match status" value="1"/>
</dbReference>
<dbReference type="InterPro" id="IPR033264">
    <property type="entry name" value="BZR"/>
</dbReference>
<proteinExistence type="inferred from homology"/>
<keyword evidence="4 7" id="KW-0805">Transcription regulation</keyword>
<evidence type="ECO:0000313" key="9">
    <source>
        <dbReference type="EMBL" id="CAD1842978.1"/>
    </source>
</evidence>
<dbReference type="GO" id="GO:0003677">
    <property type="term" value="F:DNA binding"/>
    <property type="evidence" value="ECO:0007669"/>
    <property type="project" value="UniProtKB-UniRule"/>
</dbReference>
<gene>
    <name evidence="9" type="ORF">CB5_LOCUS26189</name>
</gene>
<organism evidence="9">
    <name type="scientific">Ananas comosus var. bracteatus</name>
    <name type="common">red pineapple</name>
    <dbReference type="NCBI Taxonomy" id="296719"/>
    <lineage>
        <taxon>Eukaryota</taxon>
        <taxon>Viridiplantae</taxon>
        <taxon>Streptophyta</taxon>
        <taxon>Embryophyta</taxon>
        <taxon>Tracheophyta</taxon>
        <taxon>Spermatophyta</taxon>
        <taxon>Magnoliopsida</taxon>
        <taxon>Liliopsida</taxon>
        <taxon>Poales</taxon>
        <taxon>Bromeliaceae</taxon>
        <taxon>Bromelioideae</taxon>
        <taxon>Ananas</taxon>
    </lineage>
</organism>
<dbReference type="GO" id="GO:0009742">
    <property type="term" value="P:brassinosteroid mediated signaling pathway"/>
    <property type="evidence" value="ECO:0007669"/>
    <property type="project" value="UniProtKB-UniRule"/>
</dbReference>
<comment type="subcellular location">
    <subcellularLocation>
        <location evidence="7">Nucleus</location>
    </subcellularLocation>
</comment>
<reference evidence="9" key="1">
    <citation type="submission" date="2020-07" db="EMBL/GenBank/DDBJ databases">
        <authorList>
            <person name="Lin J."/>
        </authorList>
    </citation>
    <scope>NUCLEOTIDE SEQUENCE</scope>
</reference>
<dbReference type="AlphaFoldDB" id="A0A6V7QIV4"/>
<comment type="similarity">
    <text evidence="1 7">Belongs to the BZR/LAT61 family.</text>
</comment>
<dbReference type="PANTHER" id="PTHR31506">
    <property type="entry name" value="BES1/BZR1 HOMOLOG PROTEIN 3-RELATED"/>
    <property type="match status" value="1"/>
</dbReference>
<evidence type="ECO:0000256" key="7">
    <source>
        <dbReference type="RuleBase" id="RU369040"/>
    </source>
</evidence>
<protein>
    <recommendedName>
        <fullName evidence="7">Protein BZR1 homolog</fullName>
    </recommendedName>
    <alternativeName>
        <fullName evidence="7">Protein BRASSINAZOLE-RESISTANT 1 homolog</fullName>
    </alternativeName>
</protein>
<dbReference type="InterPro" id="IPR008540">
    <property type="entry name" value="BES1_N"/>
</dbReference>
<accession>A0A6V7QIV4</accession>
<keyword evidence="3 7" id="KW-1070">Brassinosteroid signaling pathway</keyword>
<dbReference type="Pfam" id="PF05687">
    <property type="entry name" value="BES1_N"/>
    <property type="match status" value="1"/>
</dbReference>
<dbReference type="EMBL" id="LR862136">
    <property type="protein sequence ID" value="CAD1842978.1"/>
    <property type="molecule type" value="Genomic_DNA"/>
</dbReference>